<reference evidence="2 3" key="1">
    <citation type="journal article" date="2014" name="Agronomy (Basel)">
        <title>A Draft Genome Sequence for Ensete ventricosum, the Drought-Tolerant Tree Against Hunger.</title>
        <authorList>
            <person name="Harrison J."/>
            <person name="Moore K.A."/>
            <person name="Paszkiewicz K."/>
            <person name="Jones T."/>
            <person name="Grant M."/>
            <person name="Ambacheew D."/>
            <person name="Muzemil S."/>
            <person name="Studholme D.J."/>
        </authorList>
    </citation>
    <scope>NUCLEOTIDE SEQUENCE [LARGE SCALE GENOMIC DNA]</scope>
</reference>
<feature type="compositionally biased region" description="Polar residues" evidence="1">
    <location>
        <begin position="20"/>
        <end position="30"/>
    </location>
</feature>
<evidence type="ECO:0000256" key="1">
    <source>
        <dbReference type="SAM" id="MobiDB-lite"/>
    </source>
</evidence>
<evidence type="ECO:0000313" key="3">
    <source>
        <dbReference type="Proteomes" id="UP000287651"/>
    </source>
</evidence>
<dbReference type="EMBL" id="AMZH03000342">
    <property type="protein sequence ID" value="RRT84239.1"/>
    <property type="molecule type" value="Genomic_DNA"/>
</dbReference>
<dbReference type="AlphaFoldDB" id="A0A427B6X6"/>
<proteinExistence type="predicted"/>
<dbReference type="Proteomes" id="UP000287651">
    <property type="component" value="Unassembled WGS sequence"/>
</dbReference>
<feature type="region of interest" description="Disordered" evidence="1">
    <location>
        <begin position="65"/>
        <end position="103"/>
    </location>
</feature>
<comment type="caution">
    <text evidence="2">The sequence shown here is derived from an EMBL/GenBank/DDBJ whole genome shotgun (WGS) entry which is preliminary data.</text>
</comment>
<protein>
    <submittedName>
        <fullName evidence="2">Uncharacterized protein</fullName>
    </submittedName>
</protein>
<accession>A0A427B6X6</accession>
<name>A0A427B6X6_ENSVE</name>
<feature type="compositionally biased region" description="Basic and acidic residues" evidence="1">
    <location>
        <begin position="1"/>
        <end position="18"/>
    </location>
</feature>
<gene>
    <name evidence="2" type="ORF">B296_00006287</name>
</gene>
<evidence type="ECO:0000313" key="2">
    <source>
        <dbReference type="EMBL" id="RRT84239.1"/>
    </source>
</evidence>
<sequence length="139" mass="15580">MRARQLGRDRYGRARDETSCLASRNYSKQQPVAAGRGGNERPSWRDVSSSPDCHLPSLSLLNASPSFKQSLDVPEREEGGLGGEKKRRRRKREDSGQQSNFSKMSLFGLGNRFVDRPSSFLFPSLPFPSHLLFSVFACS</sequence>
<feature type="region of interest" description="Disordered" evidence="1">
    <location>
        <begin position="1"/>
        <end position="51"/>
    </location>
</feature>
<organism evidence="2 3">
    <name type="scientific">Ensete ventricosum</name>
    <name type="common">Abyssinian banana</name>
    <name type="synonym">Musa ensete</name>
    <dbReference type="NCBI Taxonomy" id="4639"/>
    <lineage>
        <taxon>Eukaryota</taxon>
        <taxon>Viridiplantae</taxon>
        <taxon>Streptophyta</taxon>
        <taxon>Embryophyta</taxon>
        <taxon>Tracheophyta</taxon>
        <taxon>Spermatophyta</taxon>
        <taxon>Magnoliopsida</taxon>
        <taxon>Liliopsida</taxon>
        <taxon>Zingiberales</taxon>
        <taxon>Musaceae</taxon>
        <taxon>Ensete</taxon>
    </lineage>
</organism>